<dbReference type="GO" id="GO:0033785">
    <property type="term" value="F:heptose 7-phosphate kinase activity"/>
    <property type="evidence" value="ECO:0007669"/>
    <property type="project" value="TreeGrafter"/>
</dbReference>
<accession>A0A1I5V481</accession>
<dbReference type="PROSITE" id="PS00583">
    <property type="entry name" value="PFKB_KINASES_1"/>
    <property type="match status" value="1"/>
</dbReference>
<dbReference type="InterPro" id="IPR011611">
    <property type="entry name" value="PfkB_dom"/>
</dbReference>
<dbReference type="OrthoDB" id="9802794at2"/>
<reference evidence="5" key="1">
    <citation type="submission" date="2016-10" db="EMBL/GenBank/DDBJ databases">
        <authorList>
            <person name="Varghese N."/>
            <person name="Submissions S."/>
        </authorList>
    </citation>
    <scope>NUCLEOTIDE SEQUENCE [LARGE SCALE GENOMIC DNA]</scope>
    <source>
        <strain evidence="5">OR362-8,ATCC BAA-1266,JCM 13504</strain>
    </source>
</reference>
<dbReference type="CDD" id="cd01172">
    <property type="entry name" value="RfaE_like"/>
    <property type="match status" value="1"/>
</dbReference>
<keyword evidence="2" id="KW-0418">Kinase</keyword>
<dbReference type="InterPro" id="IPR011913">
    <property type="entry name" value="RfaE_dom_I"/>
</dbReference>
<dbReference type="RefSeq" id="WP_092669916.1">
    <property type="nucleotide sequence ID" value="NZ_FOXS01000001.1"/>
</dbReference>
<dbReference type="SUPFAM" id="SSF53613">
    <property type="entry name" value="Ribokinase-like"/>
    <property type="match status" value="1"/>
</dbReference>
<dbReference type="InterPro" id="IPR029056">
    <property type="entry name" value="Ribokinase-like"/>
</dbReference>
<dbReference type="Gene3D" id="3.40.1190.20">
    <property type="match status" value="1"/>
</dbReference>
<dbReference type="InterPro" id="IPR002173">
    <property type="entry name" value="Carboh/pur_kinase_PfkB_CS"/>
</dbReference>
<feature type="domain" description="Carbohydrate kinase PfkB" evidence="3">
    <location>
        <begin position="17"/>
        <end position="315"/>
    </location>
</feature>
<keyword evidence="1" id="KW-0808">Transferase</keyword>
<evidence type="ECO:0000313" key="4">
    <source>
        <dbReference type="EMBL" id="SFQ02315.1"/>
    </source>
</evidence>
<dbReference type="GO" id="GO:0033786">
    <property type="term" value="F:heptose-1-phosphate adenylyltransferase activity"/>
    <property type="evidence" value="ECO:0007669"/>
    <property type="project" value="TreeGrafter"/>
</dbReference>
<dbReference type="EMBL" id="FOXS01000001">
    <property type="protein sequence ID" value="SFQ02315.1"/>
    <property type="molecule type" value="Genomic_DNA"/>
</dbReference>
<evidence type="ECO:0000256" key="1">
    <source>
        <dbReference type="ARBA" id="ARBA00022679"/>
    </source>
</evidence>
<gene>
    <name evidence="4" type="ORF">SAMN04515668_1189</name>
</gene>
<dbReference type="GO" id="GO:0016773">
    <property type="term" value="F:phosphotransferase activity, alcohol group as acceptor"/>
    <property type="evidence" value="ECO:0007669"/>
    <property type="project" value="InterPro"/>
</dbReference>
<organism evidence="4 5">
    <name type="scientific">Hymenobacter arizonensis</name>
    <name type="common">Siccationidurans arizonensis</name>
    <dbReference type="NCBI Taxonomy" id="1227077"/>
    <lineage>
        <taxon>Bacteria</taxon>
        <taxon>Pseudomonadati</taxon>
        <taxon>Bacteroidota</taxon>
        <taxon>Cytophagia</taxon>
        <taxon>Cytophagales</taxon>
        <taxon>Hymenobacteraceae</taxon>
        <taxon>Hymenobacter</taxon>
    </lineage>
</organism>
<dbReference type="PANTHER" id="PTHR46969:SF1">
    <property type="entry name" value="BIFUNCTIONAL PROTEIN HLDE"/>
    <property type="match status" value="1"/>
</dbReference>
<dbReference type="AlphaFoldDB" id="A0A1I5V481"/>
<keyword evidence="5" id="KW-1185">Reference proteome</keyword>
<sequence length="331" mass="35925">MSVDSLHTLFDNFNNLRVLIIGDVMVDAYVWGRSTRLSPEAPVPIVHVARTEQRLGGAANVALNVQALGATPLLCAVIGTDTGGDQLLQLLHERHLSSDGIIRSAYRPTTVKQRIIAHGQQLLRIDSEVETDISASEGAELLAAYDDLLARADVVVFEDYDKGVLNEAIITECIARARRRGIPTVVDPKKKNFLAYRHCTLFKPNLKELREGLKLEFGDPDSDRPGFEAAVTRLREVLEPETVLVTLSEYGVFAQRDGQKTYLPAHLRKISDVSGAGDTVISIAALCVALDCPPAFTAALANLGGGLVCEQVGVVPVEKQLLLQEAIDAEL</sequence>
<dbReference type="GO" id="GO:0005829">
    <property type="term" value="C:cytosol"/>
    <property type="evidence" value="ECO:0007669"/>
    <property type="project" value="TreeGrafter"/>
</dbReference>
<proteinExistence type="predicted"/>
<dbReference type="Proteomes" id="UP000199029">
    <property type="component" value="Unassembled WGS sequence"/>
</dbReference>
<name>A0A1I5V481_HYMAR</name>
<dbReference type="STRING" id="1227077.SAMN04515668_1189"/>
<protein>
    <submittedName>
        <fullName evidence="4">RfaE bifunctional protein, domain I</fullName>
    </submittedName>
</protein>
<evidence type="ECO:0000313" key="5">
    <source>
        <dbReference type="Proteomes" id="UP000199029"/>
    </source>
</evidence>
<evidence type="ECO:0000259" key="3">
    <source>
        <dbReference type="Pfam" id="PF00294"/>
    </source>
</evidence>
<dbReference type="Pfam" id="PF00294">
    <property type="entry name" value="PfkB"/>
    <property type="match status" value="1"/>
</dbReference>
<evidence type="ECO:0000256" key="2">
    <source>
        <dbReference type="ARBA" id="ARBA00022777"/>
    </source>
</evidence>
<dbReference type="PANTHER" id="PTHR46969">
    <property type="entry name" value="BIFUNCTIONAL PROTEIN HLDE"/>
    <property type="match status" value="1"/>
</dbReference>